<comment type="caution">
    <text evidence="14">The sequence shown here is derived from an EMBL/GenBank/DDBJ whole genome shotgun (WGS) entry which is preliminary data.</text>
</comment>
<evidence type="ECO:0000313" key="14">
    <source>
        <dbReference type="EMBL" id="MBW4544914.1"/>
    </source>
</evidence>
<sequence>MKQRVLLLVNHHSRRGHDTLSQVVTQLQSLGFELFEEPTDQTQQLSDIIRSYRDRVDIVIIGGGDGTLNAAIEGLVDTQLPLGILPLGTANDLARTLRIPQSIPKACQVIAAGQSQRIDLGKVNDKHFFNVASLGLSVQITRQLNKEAKRVWGVLAYAVTAIRVIWKARPFRAQIRLRGESISVKTVQIAVGNGRYYGGGMAVADDAAINDERLDLYSLEYHHWWQIFVLLPAMWRGRQANLQGVRTLQGKEFEIYTRKPQPINADGEIVTYTPAKFHVVPKALEVFVPDFPVLPPLKNIQPDA</sequence>
<keyword evidence="7 14" id="KW-0418">Kinase</keyword>
<dbReference type="EC" id="2.7.1.-" evidence="14"/>
<dbReference type="GO" id="GO:0005524">
    <property type="term" value="F:ATP binding"/>
    <property type="evidence" value="ECO:0007669"/>
    <property type="project" value="UniProtKB-KW"/>
</dbReference>
<dbReference type="NCBIfam" id="TIGR00147">
    <property type="entry name" value="YegS/Rv2252/BmrU family lipid kinase"/>
    <property type="match status" value="1"/>
</dbReference>
<proteinExistence type="inferred from homology"/>
<dbReference type="Gene3D" id="3.40.50.10330">
    <property type="entry name" value="Probable inorganic polyphosphate/atp-NAD kinase, domain 1"/>
    <property type="match status" value="1"/>
</dbReference>
<evidence type="ECO:0000256" key="7">
    <source>
        <dbReference type="ARBA" id="ARBA00022777"/>
    </source>
</evidence>
<dbReference type="Gene3D" id="2.60.200.40">
    <property type="match status" value="1"/>
</dbReference>
<dbReference type="GO" id="GO:0004143">
    <property type="term" value="F:ATP-dependent diacylglycerol kinase activity"/>
    <property type="evidence" value="ECO:0007669"/>
    <property type="project" value="TreeGrafter"/>
</dbReference>
<dbReference type="PANTHER" id="PTHR12358:SF106">
    <property type="entry name" value="LIPID KINASE YEGS"/>
    <property type="match status" value="1"/>
</dbReference>
<dbReference type="EMBL" id="JAHHIF010000011">
    <property type="protein sequence ID" value="MBW4544914.1"/>
    <property type="molecule type" value="Genomic_DNA"/>
</dbReference>
<dbReference type="GO" id="GO:0005886">
    <property type="term" value="C:plasma membrane"/>
    <property type="evidence" value="ECO:0007669"/>
    <property type="project" value="TreeGrafter"/>
</dbReference>
<comment type="cofactor">
    <cofactor evidence="1">
        <name>Mg(2+)</name>
        <dbReference type="ChEBI" id="CHEBI:18420"/>
    </cofactor>
</comment>
<dbReference type="GO" id="GO:0046872">
    <property type="term" value="F:metal ion binding"/>
    <property type="evidence" value="ECO:0007669"/>
    <property type="project" value="UniProtKB-KW"/>
</dbReference>
<dbReference type="InterPro" id="IPR005218">
    <property type="entry name" value="Diacylglycerol/lipid_kinase"/>
</dbReference>
<dbReference type="NCBIfam" id="NF009604">
    <property type="entry name" value="PRK13057.1"/>
    <property type="match status" value="1"/>
</dbReference>
<dbReference type="Pfam" id="PF19279">
    <property type="entry name" value="YegS_C"/>
    <property type="match status" value="1"/>
</dbReference>
<reference evidence="14" key="2">
    <citation type="journal article" date="2022" name="Microbiol. Resour. Announc.">
        <title>Metagenome Sequencing to Explore Phylogenomics of Terrestrial Cyanobacteria.</title>
        <authorList>
            <person name="Ward R.D."/>
            <person name="Stajich J.E."/>
            <person name="Johansen J.R."/>
            <person name="Huntemann M."/>
            <person name="Clum A."/>
            <person name="Foster B."/>
            <person name="Foster B."/>
            <person name="Roux S."/>
            <person name="Palaniappan K."/>
            <person name="Varghese N."/>
            <person name="Mukherjee S."/>
            <person name="Reddy T.B.K."/>
            <person name="Daum C."/>
            <person name="Copeland A."/>
            <person name="Chen I.A."/>
            <person name="Ivanova N.N."/>
            <person name="Kyrpides N.C."/>
            <person name="Shapiro N."/>
            <person name="Eloe-Fadrosh E.A."/>
            <person name="Pietrasiak N."/>
        </authorList>
    </citation>
    <scope>NUCLEOTIDE SEQUENCE</scope>
    <source>
        <strain evidence="14">CPER-KK1</strain>
    </source>
</reference>
<evidence type="ECO:0000256" key="12">
    <source>
        <dbReference type="ARBA" id="ARBA00023264"/>
    </source>
</evidence>
<evidence type="ECO:0000256" key="8">
    <source>
        <dbReference type="ARBA" id="ARBA00022840"/>
    </source>
</evidence>
<dbReference type="PROSITE" id="PS50146">
    <property type="entry name" value="DAGK"/>
    <property type="match status" value="1"/>
</dbReference>
<evidence type="ECO:0000256" key="2">
    <source>
        <dbReference type="ARBA" id="ARBA00005983"/>
    </source>
</evidence>
<dbReference type="PANTHER" id="PTHR12358">
    <property type="entry name" value="SPHINGOSINE KINASE"/>
    <property type="match status" value="1"/>
</dbReference>
<dbReference type="AlphaFoldDB" id="A0A951PL31"/>
<evidence type="ECO:0000256" key="4">
    <source>
        <dbReference type="ARBA" id="ARBA00022679"/>
    </source>
</evidence>
<dbReference type="Pfam" id="PF00781">
    <property type="entry name" value="DAGK_cat"/>
    <property type="match status" value="1"/>
</dbReference>
<keyword evidence="9" id="KW-0460">Magnesium</keyword>
<dbReference type="InterPro" id="IPR050187">
    <property type="entry name" value="Lipid_Phosphate_FormReg"/>
</dbReference>
<evidence type="ECO:0000259" key="13">
    <source>
        <dbReference type="PROSITE" id="PS50146"/>
    </source>
</evidence>
<dbReference type="SMART" id="SM00046">
    <property type="entry name" value="DAGKc"/>
    <property type="match status" value="1"/>
</dbReference>
<dbReference type="InterPro" id="IPR045540">
    <property type="entry name" value="YegS/DAGK_C"/>
</dbReference>
<keyword evidence="6" id="KW-0547">Nucleotide-binding</keyword>
<dbReference type="GO" id="GO:0008654">
    <property type="term" value="P:phospholipid biosynthetic process"/>
    <property type="evidence" value="ECO:0007669"/>
    <property type="project" value="UniProtKB-KW"/>
</dbReference>
<keyword evidence="11" id="KW-0594">Phospholipid biosynthesis</keyword>
<organism evidence="14 15">
    <name type="scientific">Symplocastrum torsivum CPER-KK1</name>
    <dbReference type="NCBI Taxonomy" id="450513"/>
    <lineage>
        <taxon>Bacteria</taxon>
        <taxon>Bacillati</taxon>
        <taxon>Cyanobacteriota</taxon>
        <taxon>Cyanophyceae</taxon>
        <taxon>Oscillatoriophycideae</taxon>
        <taxon>Oscillatoriales</taxon>
        <taxon>Microcoleaceae</taxon>
        <taxon>Symplocastrum</taxon>
    </lineage>
</organism>
<dbReference type="SUPFAM" id="SSF111331">
    <property type="entry name" value="NAD kinase/diacylglycerol kinase-like"/>
    <property type="match status" value="1"/>
</dbReference>
<accession>A0A951PL31</accession>
<evidence type="ECO:0000313" key="15">
    <source>
        <dbReference type="Proteomes" id="UP000753908"/>
    </source>
</evidence>
<dbReference type="InterPro" id="IPR001206">
    <property type="entry name" value="Diacylglycerol_kinase_cat_dom"/>
</dbReference>
<evidence type="ECO:0000256" key="9">
    <source>
        <dbReference type="ARBA" id="ARBA00022842"/>
    </source>
</evidence>
<evidence type="ECO:0000256" key="6">
    <source>
        <dbReference type="ARBA" id="ARBA00022741"/>
    </source>
</evidence>
<dbReference type="InterPro" id="IPR017438">
    <property type="entry name" value="ATP-NAD_kinase_N"/>
</dbReference>
<dbReference type="InterPro" id="IPR016064">
    <property type="entry name" value="NAD/diacylglycerol_kinase_sf"/>
</dbReference>
<keyword evidence="12" id="KW-1208">Phospholipid metabolism</keyword>
<keyword evidence="8" id="KW-0067">ATP-binding</keyword>
<keyword evidence="10" id="KW-0443">Lipid metabolism</keyword>
<evidence type="ECO:0000256" key="11">
    <source>
        <dbReference type="ARBA" id="ARBA00023209"/>
    </source>
</evidence>
<comment type="similarity">
    <text evidence="2">Belongs to the diacylglycerol/lipid kinase family.</text>
</comment>
<evidence type="ECO:0000256" key="5">
    <source>
        <dbReference type="ARBA" id="ARBA00022723"/>
    </source>
</evidence>
<protein>
    <submittedName>
        <fullName evidence="14">Lipid kinase</fullName>
        <ecNumber evidence="14">2.7.1.-</ecNumber>
    </submittedName>
</protein>
<dbReference type="Proteomes" id="UP000753908">
    <property type="component" value="Unassembled WGS sequence"/>
</dbReference>
<feature type="domain" description="DAGKc" evidence="13">
    <location>
        <begin position="1"/>
        <end position="127"/>
    </location>
</feature>
<evidence type="ECO:0000256" key="1">
    <source>
        <dbReference type="ARBA" id="ARBA00001946"/>
    </source>
</evidence>
<keyword evidence="5" id="KW-0479">Metal-binding</keyword>
<gene>
    <name evidence="14" type="ORF">KME25_10790</name>
</gene>
<keyword evidence="4 14" id="KW-0808">Transferase</keyword>
<reference evidence="14" key="1">
    <citation type="submission" date="2021-05" db="EMBL/GenBank/DDBJ databases">
        <authorList>
            <person name="Pietrasiak N."/>
            <person name="Ward R."/>
            <person name="Stajich J.E."/>
            <person name="Kurbessoian T."/>
        </authorList>
    </citation>
    <scope>NUCLEOTIDE SEQUENCE</scope>
    <source>
        <strain evidence="14">CPER-KK1</strain>
    </source>
</reference>
<name>A0A951PL31_9CYAN</name>
<evidence type="ECO:0000256" key="10">
    <source>
        <dbReference type="ARBA" id="ARBA00023098"/>
    </source>
</evidence>
<keyword evidence="3" id="KW-0444">Lipid biosynthesis</keyword>
<evidence type="ECO:0000256" key="3">
    <source>
        <dbReference type="ARBA" id="ARBA00022516"/>
    </source>
</evidence>